<evidence type="ECO:0000259" key="8">
    <source>
        <dbReference type="Pfam" id="PF14416"/>
    </source>
</evidence>
<protein>
    <recommendedName>
        <fullName evidence="11">Trichome birefringence-like N-terminal domain-containing protein</fullName>
    </recommendedName>
</protein>
<evidence type="ECO:0000256" key="4">
    <source>
        <dbReference type="ARBA" id="ARBA00022968"/>
    </source>
</evidence>
<evidence type="ECO:0000256" key="3">
    <source>
        <dbReference type="ARBA" id="ARBA00022692"/>
    </source>
</evidence>
<dbReference type="GO" id="GO:0016413">
    <property type="term" value="F:O-acetyltransferase activity"/>
    <property type="evidence" value="ECO:0007669"/>
    <property type="project" value="InterPro"/>
</dbReference>
<keyword evidence="3" id="KW-0812">Transmembrane</keyword>
<comment type="similarity">
    <text evidence="2">Belongs to the PC-esterase family. TBL subfamily.</text>
</comment>
<dbReference type="Proteomes" id="UP000298416">
    <property type="component" value="Unassembled WGS sequence"/>
</dbReference>
<gene>
    <name evidence="9" type="ORF">SASPL_143416</name>
</gene>
<sequence>MADIAKYAPLNGGTLLSYFKTNLSLSKATKTASIAYALVFVSIAFTPDVISSSAPSDGSHTSHFSSIVFFLFPNSSSNPNSTTNAENVVDYSRVIDELSECDLFDGNWVRDESYPLYEPGSCSLIDEQFNCFLNGRPDNSYLKPKWKPKSCDLPWFVEWKPYVGNAERETAGFVGLQLTVELFVSPFLVQEWEFTEKNGTKKETLRLDLVSSFADKYKDADVLLFNTGHWWTHDKTSKGQDYYQEGSHVYSELNVLEAFCRAITTWGRWIDANVDPRKSLVFFRGYSASHFR</sequence>
<comment type="caution">
    <text evidence="9">The sequence shown here is derived from an EMBL/GenBank/DDBJ whole genome shotgun (WGS) entry which is preliminary data.</text>
</comment>
<dbReference type="EMBL" id="PNBA02000016">
    <property type="protein sequence ID" value="KAG6397250.1"/>
    <property type="molecule type" value="Genomic_DNA"/>
</dbReference>
<evidence type="ECO:0000259" key="7">
    <source>
        <dbReference type="Pfam" id="PF13839"/>
    </source>
</evidence>
<reference evidence="9" key="1">
    <citation type="submission" date="2018-01" db="EMBL/GenBank/DDBJ databases">
        <authorList>
            <person name="Mao J.F."/>
        </authorList>
    </citation>
    <scope>NUCLEOTIDE SEQUENCE</scope>
    <source>
        <strain evidence="9">Huo1</strain>
        <tissue evidence="9">Leaf</tissue>
    </source>
</reference>
<evidence type="ECO:0000256" key="1">
    <source>
        <dbReference type="ARBA" id="ARBA00004167"/>
    </source>
</evidence>
<dbReference type="GO" id="GO:0016020">
    <property type="term" value="C:membrane"/>
    <property type="evidence" value="ECO:0007669"/>
    <property type="project" value="UniProtKB-SubCell"/>
</dbReference>
<comment type="subcellular location">
    <subcellularLocation>
        <location evidence="1">Membrane</location>
        <topology evidence="1">Single-pass membrane protein</topology>
    </subcellularLocation>
</comment>
<keyword evidence="4" id="KW-0735">Signal-anchor</keyword>
<dbReference type="InterPro" id="IPR026057">
    <property type="entry name" value="TBL_C"/>
</dbReference>
<dbReference type="Pfam" id="PF13839">
    <property type="entry name" value="PC-Esterase"/>
    <property type="match status" value="1"/>
</dbReference>
<dbReference type="Pfam" id="PF14416">
    <property type="entry name" value="PMR5N"/>
    <property type="match status" value="1"/>
</dbReference>
<reference evidence="9" key="2">
    <citation type="submission" date="2020-08" db="EMBL/GenBank/DDBJ databases">
        <title>Plant Genome Project.</title>
        <authorList>
            <person name="Zhang R.-G."/>
        </authorList>
    </citation>
    <scope>NUCLEOTIDE SEQUENCE</scope>
    <source>
        <strain evidence="9">Huo1</strain>
        <tissue evidence="9">Leaf</tissue>
    </source>
</reference>
<dbReference type="PANTHER" id="PTHR32285">
    <property type="entry name" value="PROTEIN TRICHOME BIREFRINGENCE-LIKE 9-RELATED"/>
    <property type="match status" value="1"/>
</dbReference>
<evidence type="ECO:0000313" key="10">
    <source>
        <dbReference type="Proteomes" id="UP000298416"/>
    </source>
</evidence>
<accession>A0A8X8WMK0</accession>
<evidence type="ECO:0000256" key="5">
    <source>
        <dbReference type="ARBA" id="ARBA00022989"/>
    </source>
</evidence>
<dbReference type="PANTHER" id="PTHR32285:SF367">
    <property type="entry name" value="PMR5_CAS1P GDSL_SGNH-LIKE ACYL-ESTERASE FAMILY PROTEIN"/>
    <property type="match status" value="1"/>
</dbReference>
<dbReference type="InterPro" id="IPR029962">
    <property type="entry name" value="TBL"/>
</dbReference>
<proteinExistence type="inferred from homology"/>
<name>A0A8X8WMK0_SALSN</name>
<feature type="domain" description="Trichome birefringence-like N-terminal" evidence="8">
    <location>
        <begin position="100"/>
        <end position="152"/>
    </location>
</feature>
<dbReference type="InterPro" id="IPR025846">
    <property type="entry name" value="TBL_N"/>
</dbReference>
<dbReference type="GO" id="GO:0005794">
    <property type="term" value="C:Golgi apparatus"/>
    <property type="evidence" value="ECO:0007669"/>
    <property type="project" value="TreeGrafter"/>
</dbReference>
<evidence type="ECO:0008006" key="11">
    <source>
        <dbReference type="Google" id="ProtNLM"/>
    </source>
</evidence>
<evidence type="ECO:0000256" key="6">
    <source>
        <dbReference type="ARBA" id="ARBA00023136"/>
    </source>
</evidence>
<keyword evidence="5" id="KW-1133">Transmembrane helix</keyword>
<dbReference type="AlphaFoldDB" id="A0A8X8WMK0"/>
<feature type="domain" description="Trichome birefringence-like C-terminal" evidence="7">
    <location>
        <begin position="171"/>
        <end position="292"/>
    </location>
</feature>
<organism evidence="9">
    <name type="scientific">Salvia splendens</name>
    <name type="common">Scarlet sage</name>
    <dbReference type="NCBI Taxonomy" id="180675"/>
    <lineage>
        <taxon>Eukaryota</taxon>
        <taxon>Viridiplantae</taxon>
        <taxon>Streptophyta</taxon>
        <taxon>Embryophyta</taxon>
        <taxon>Tracheophyta</taxon>
        <taxon>Spermatophyta</taxon>
        <taxon>Magnoliopsida</taxon>
        <taxon>eudicotyledons</taxon>
        <taxon>Gunneridae</taxon>
        <taxon>Pentapetalae</taxon>
        <taxon>asterids</taxon>
        <taxon>lamiids</taxon>
        <taxon>Lamiales</taxon>
        <taxon>Lamiaceae</taxon>
        <taxon>Nepetoideae</taxon>
        <taxon>Mentheae</taxon>
        <taxon>Salviinae</taxon>
        <taxon>Salvia</taxon>
        <taxon>Salvia subgen. Calosphace</taxon>
        <taxon>core Calosphace</taxon>
    </lineage>
</organism>
<keyword evidence="6" id="KW-0472">Membrane</keyword>
<keyword evidence="10" id="KW-1185">Reference proteome</keyword>
<evidence type="ECO:0000313" key="9">
    <source>
        <dbReference type="EMBL" id="KAG6397250.1"/>
    </source>
</evidence>
<evidence type="ECO:0000256" key="2">
    <source>
        <dbReference type="ARBA" id="ARBA00007727"/>
    </source>
</evidence>